<proteinExistence type="predicted"/>
<dbReference type="KEGG" id="aji:C0Z10_10755"/>
<reference evidence="4 5" key="2">
    <citation type="submission" date="2018-12" db="EMBL/GenBank/DDBJ databases">
        <authorList>
            <consortium name="Pathogen Informatics"/>
        </authorList>
    </citation>
    <scope>NUCLEOTIDE SEQUENCE [LARGE SCALE GENOMIC DNA]</scope>
    <source>
        <strain evidence="4 5">NCTC13652</strain>
    </source>
</reference>
<accession>A0A3Q9UKP6</accession>
<dbReference type="InterPro" id="IPR029010">
    <property type="entry name" value="ThuA-like"/>
</dbReference>
<dbReference type="AlphaFoldDB" id="A0A3Q9UKP6"/>
<feature type="compositionally biased region" description="Basic and acidic residues" evidence="1">
    <location>
        <begin position="231"/>
        <end position="243"/>
    </location>
</feature>
<reference evidence="3" key="3">
    <citation type="journal article" date="2019" name="Microorganisms">
        <title>Red-Brown Pigmentation of Acidipropionibacterium jensenii Is Tied to Haemolytic Activity and cyl-Like Gene Cluster.</title>
        <authorList>
            <person name="Deptula P."/>
            <person name="Loivamaa I."/>
            <person name="Smolander O.P."/>
            <person name="Laine P."/>
            <person name="Roberts R.J."/>
            <person name="Piironen V."/>
            <person name="Paulin L."/>
            <person name="Savijoki K."/>
            <person name="Auvinen P."/>
            <person name="Varmanen P."/>
        </authorList>
    </citation>
    <scope>NUCLEOTIDE SEQUENCE</scope>
    <source>
        <strain evidence="3">JS280</strain>
    </source>
</reference>
<evidence type="ECO:0000313" key="3">
    <source>
        <dbReference type="EMBL" id="AZZ40151.1"/>
    </source>
</evidence>
<dbReference type="Pfam" id="PF06283">
    <property type="entry name" value="ThuA"/>
    <property type="match status" value="1"/>
</dbReference>
<organism evidence="3 6">
    <name type="scientific">Acidipropionibacterium jensenii</name>
    <dbReference type="NCBI Taxonomy" id="1749"/>
    <lineage>
        <taxon>Bacteria</taxon>
        <taxon>Bacillati</taxon>
        <taxon>Actinomycetota</taxon>
        <taxon>Actinomycetes</taxon>
        <taxon>Propionibacteriales</taxon>
        <taxon>Propionibacteriaceae</taxon>
        <taxon>Acidipropionibacterium</taxon>
    </lineage>
</organism>
<dbReference type="Gene3D" id="3.40.50.880">
    <property type="match status" value="1"/>
</dbReference>
<dbReference type="Proteomes" id="UP000277858">
    <property type="component" value="Chromosome"/>
</dbReference>
<evidence type="ECO:0000256" key="1">
    <source>
        <dbReference type="SAM" id="MobiDB-lite"/>
    </source>
</evidence>
<sequence length="250" mass="27676">MARVLILSGAGRYGDAWHNFDETSAAVAQILTDRGHQAVVRRSCPEALDTLPDADLLVVNTGGGDPEEGWDYIPAWSRAHAKILDHWESGKPILGLHTAANTFCDWELWPTILGGKWVPGVSGHPERSYAVFEPMPGAEGHPALRGVDQVVCYDERYSNLVIDPLATPLLFHETSEEFQVVDWVMGNNVIYDGLGHSGRSYESASRRMLLCSEVSWLLNWKKRLAVQEARKAEEDRKAGEERLVSSPATA</sequence>
<evidence type="ECO:0000313" key="4">
    <source>
        <dbReference type="EMBL" id="VEI04519.1"/>
    </source>
</evidence>
<evidence type="ECO:0000313" key="5">
    <source>
        <dbReference type="Proteomes" id="UP000277858"/>
    </source>
</evidence>
<keyword evidence="5" id="KW-1185">Reference proteome</keyword>
<feature type="region of interest" description="Disordered" evidence="1">
    <location>
        <begin position="231"/>
        <end position="250"/>
    </location>
</feature>
<keyword evidence="3" id="KW-0378">Hydrolase</keyword>
<dbReference type="STRING" id="1122997.GCA_000425285_02540"/>
<name>A0A3Q9UKP6_9ACTN</name>
<dbReference type="GO" id="GO:0016787">
    <property type="term" value="F:hydrolase activity"/>
    <property type="evidence" value="ECO:0007669"/>
    <property type="project" value="UniProtKB-KW"/>
</dbReference>
<dbReference type="InterPro" id="IPR029062">
    <property type="entry name" value="Class_I_gatase-like"/>
</dbReference>
<gene>
    <name evidence="3" type="ORF">C0Z10_10755</name>
    <name evidence="4" type="ORF">NCTC13652_02751</name>
</gene>
<feature type="domain" description="ThuA-like" evidence="2">
    <location>
        <begin position="3"/>
        <end position="216"/>
    </location>
</feature>
<dbReference type="RefSeq" id="WP_028703812.1">
    <property type="nucleotide sequence ID" value="NZ_CP025570.1"/>
</dbReference>
<evidence type="ECO:0000313" key="6">
    <source>
        <dbReference type="Proteomes" id="UP000285875"/>
    </source>
</evidence>
<dbReference type="EMBL" id="LR134473">
    <property type="protein sequence ID" value="VEI04519.1"/>
    <property type="molecule type" value="Genomic_DNA"/>
</dbReference>
<dbReference type="OrthoDB" id="3350268at2"/>
<dbReference type="Proteomes" id="UP000285875">
    <property type="component" value="Chromosome"/>
</dbReference>
<dbReference type="EMBL" id="CP025570">
    <property type="protein sequence ID" value="AZZ40151.1"/>
    <property type="molecule type" value="Genomic_DNA"/>
</dbReference>
<protein>
    <submittedName>
        <fullName evidence="3">Glycosyl hydrolase</fullName>
    </submittedName>
    <submittedName>
        <fullName evidence="4">Trehalose utilisation</fullName>
    </submittedName>
</protein>
<reference evidence="6" key="1">
    <citation type="submission" date="2017-12" db="EMBL/GenBank/DDBJ databases">
        <title>Whole genome sequencing of Acidipropionibacterium jensenii strains JS279 and JS280.</title>
        <authorList>
            <person name="Deptula P."/>
            <person name="Laine P."/>
            <person name="Smolander O.-P."/>
            <person name="Paulin L."/>
            <person name="Auvinen P."/>
            <person name="Varmanen P."/>
        </authorList>
    </citation>
    <scope>NUCLEOTIDE SEQUENCE [LARGE SCALE GENOMIC DNA]</scope>
    <source>
        <strain evidence="6">JS280</strain>
    </source>
</reference>
<dbReference type="CDD" id="cd03128">
    <property type="entry name" value="GAT_1"/>
    <property type="match status" value="1"/>
</dbReference>
<evidence type="ECO:0000259" key="2">
    <source>
        <dbReference type="Pfam" id="PF06283"/>
    </source>
</evidence>
<dbReference type="SUPFAM" id="SSF52317">
    <property type="entry name" value="Class I glutamine amidotransferase-like"/>
    <property type="match status" value="1"/>
</dbReference>